<organism evidence="2 3">
    <name type="scientific">Ranitomeya imitator</name>
    <name type="common">mimic poison frog</name>
    <dbReference type="NCBI Taxonomy" id="111125"/>
    <lineage>
        <taxon>Eukaryota</taxon>
        <taxon>Metazoa</taxon>
        <taxon>Chordata</taxon>
        <taxon>Craniata</taxon>
        <taxon>Vertebrata</taxon>
        <taxon>Euteleostomi</taxon>
        <taxon>Amphibia</taxon>
        <taxon>Batrachia</taxon>
        <taxon>Anura</taxon>
        <taxon>Neobatrachia</taxon>
        <taxon>Hyloidea</taxon>
        <taxon>Dendrobatidae</taxon>
        <taxon>Dendrobatinae</taxon>
        <taxon>Ranitomeya</taxon>
    </lineage>
</organism>
<dbReference type="EMBL" id="CAUEEQ010001675">
    <property type="protein sequence ID" value="CAJ0920575.1"/>
    <property type="molecule type" value="Genomic_DNA"/>
</dbReference>
<reference evidence="2" key="1">
    <citation type="submission" date="2023-07" db="EMBL/GenBank/DDBJ databases">
        <authorList>
            <person name="Stuckert A."/>
        </authorList>
    </citation>
    <scope>NUCLEOTIDE SEQUENCE</scope>
</reference>
<dbReference type="InterPro" id="IPR000477">
    <property type="entry name" value="RT_dom"/>
</dbReference>
<dbReference type="Pfam" id="PF26215">
    <property type="entry name" value="HTH_animal"/>
    <property type="match status" value="1"/>
</dbReference>
<evidence type="ECO:0000313" key="3">
    <source>
        <dbReference type="Proteomes" id="UP001176940"/>
    </source>
</evidence>
<comment type="caution">
    <text evidence="2">The sequence shown here is derived from an EMBL/GenBank/DDBJ whole genome shotgun (WGS) entry which is preliminary data.</text>
</comment>
<protein>
    <recommendedName>
        <fullName evidence="1">Reverse transcriptase domain-containing protein</fullName>
    </recommendedName>
</protein>
<evidence type="ECO:0000313" key="2">
    <source>
        <dbReference type="EMBL" id="CAJ0920575.1"/>
    </source>
</evidence>
<dbReference type="PROSITE" id="PS50878">
    <property type="entry name" value="RT_POL"/>
    <property type="match status" value="1"/>
</dbReference>
<dbReference type="PANTHER" id="PTHR21301:SF13">
    <property type="match status" value="1"/>
</dbReference>
<accession>A0ABN9KVI1</accession>
<proteinExistence type="predicted"/>
<keyword evidence="3" id="KW-1185">Reference proteome</keyword>
<dbReference type="InterPro" id="IPR058912">
    <property type="entry name" value="HTH_animal"/>
</dbReference>
<dbReference type="Proteomes" id="UP001176940">
    <property type="component" value="Unassembled WGS sequence"/>
</dbReference>
<dbReference type="CDD" id="cd10442">
    <property type="entry name" value="GIY-YIG_PLEs"/>
    <property type="match status" value="1"/>
</dbReference>
<sequence>MDQLPERRKWERPVVDPRGRRMMDLQRGTLQIYGRWIYNVGRNRSTEAIKDLHLFARKLVLHKLHQRNNPDNIQWTTEEQETIAILNELCDEPSPTAPKGKFALPKPKRFPPLNLFPEIDLFVKVVTEDLKKISTSIQHDNLTRQQRRALTDLRSIDGVLIKPADKGGNIVLWPTEMYEKEAFRQLRDEDTYRRLSFNPTSIFQAELLDIIEEAFTDGLINKDLRDGLVPDTPRTPCLYLLPKVHKNLTCPTGRPIVSGNGGLTENVGKPIVETLPSYLRDTGDILSKISNINLEPDMLLVTLDVESLYTSIRHADGMEAVSFFLSNTDIDDQFCRFLLSLLEFALSHNFFIFKEALYLQLQGTAMGAAFAPSYACLFLGLWERKIFITDATSLASNVLMWARYIDDVFAIWQGTEKDLLKFIDELNVNDLNIKLTCHYSREMVEFLDVCIQRDGDGFLQSDLHRKATSVNSLLHSTSAHPKHLKNSIPYGQLLRAKRICSEDGLYQKQAEDISHRFMDRGYSSRTIRRCRKRAARVDRASLLWNKRESQTSTEVRFIATFSNKSTEVRGILDKYWPIIKQDPVLTKCLKDIPSVTYRRNKNLRDLLTHSHYRGPKSENAFGSKGPRWGFFPCRDCMACKNLERCFTCLSSDGSKEFRITQHITCSTDHVVYYATCPCGLIYVGLTSRQLRIRIREHIRDIKAALNSSADEFLKPIPRHFKEKHGCNSHLLKVRGIDCVLMDGRGGDMRKRLAQLEAQWIVRIDCIRPKGLNEVLSFVPFL</sequence>
<dbReference type="PANTHER" id="PTHR21301">
    <property type="entry name" value="REVERSE TRANSCRIPTASE"/>
    <property type="match status" value="1"/>
</dbReference>
<name>A0ABN9KVI1_9NEOB</name>
<gene>
    <name evidence="2" type="ORF">RIMI_LOCUS1307505</name>
</gene>
<evidence type="ECO:0000259" key="1">
    <source>
        <dbReference type="PROSITE" id="PS50878"/>
    </source>
</evidence>
<feature type="domain" description="Reverse transcriptase" evidence="1">
    <location>
        <begin position="222"/>
        <end position="463"/>
    </location>
</feature>